<protein>
    <submittedName>
        <fullName evidence="1">Geranylgeranyl diphosphate reductase, chloroplastic</fullName>
    </submittedName>
</protein>
<organism evidence="1">
    <name type="scientific">Sesamum latifolium</name>
    <dbReference type="NCBI Taxonomy" id="2727402"/>
    <lineage>
        <taxon>Eukaryota</taxon>
        <taxon>Viridiplantae</taxon>
        <taxon>Streptophyta</taxon>
        <taxon>Embryophyta</taxon>
        <taxon>Tracheophyta</taxon>
        <taxon>Spermatophyta</taxon>
        <taxon>Magnoliopsida</taxon>
        <taxon>eudicotyledons</taxon>
        <taxon>Gunneridae</taxon>
        <taxon>Pentapetalae</taxon>
        <taxon>asterids</taxon>
        <taxon>lamiids</taxon>
        <taxon>Lamiales</taxon>
        <taxon>Pedaliaceae</taxon>
        <taxon>Sesamum</taxon>
    </lineage>
</organism>
<dbReference type="EMBL" id="JACGWN010000012">
    <property type="protein sequence ID" value="KAL0416642.1"/>
    <property type="molecule type" value="Genomic_DNA"/>
</dbReference>
<sequence length="97" mass="10762">MVDESDLRCIWESGTRRIGNVQGFGYPAESFLPVESGEGGVRGDVRRRVCAEDDLRQLFVQAGRARNPLDDLKLAVNTIGSLVRANALRKEMEKLSV</sequence>
<accession>A0AAW2UJV3</accession>
<evidence type="ECO:0000313" key="1">
    <source>
        <dbReference type="EMBL" id="KAL0416642.1"/>
    </source>
</evidence>
<dbReference type="AlphaFoldDB" id="A0AAW2UJV3"/>
<comment type="caution">
    <text evidence="1">The sequence shown here is derived from an EMBL/GenBank/DDBJ whole genome shotgun (WGS) entry which is preliminary data.</text>
</comment>
<gene>
    <name evidence="1" type="ORF">Slati_3496100</name>
</gene>
<name>A0AAW2UJV3_9LAMI</name>
<reference evidence="1" key="2">
    <citation type="journal article" date="2024" name="Plant">
        <title>Genomic evolution and insights into agronomic trait innovations of Sesamum species.</title>
        <authorList>
            <person name="Miao H."/>
            <person name="Wang L."/>
            <person name="Qu L."/>
            <person name="Liu H."/>
            <person name="Sun Y."/>
            <person name="Le M."/>
            <person name="Wang Q."/>
            <person name="Wei S."/>
            <person name="Zheng Y."/>
            <person name="Lin W."/>
            <person name="Duan Y."/>
            <person name="Cao H."/>
            <person name="Xiong S."/>
            <person name="Wang X."/>
            <person name="Wei L."/>
            <person name="Li C."/>
            <person name="Ma Q."/>
            <person name="Ju M."/>
            <person name="Zhao R."/>
            <person name="Li G."/>
            <person name="Mu C."/>
            <person name="Tian Q."/>
            <person name="Mei H."/>
            <person name="Zhang T."/>
            <person name="Gao T."/>
            <person name="Zhang H."/>
        </authorList>
    </citation>
    <scope>NUCLEOTIDE SEQUENCE</scope>
    <source>
        <strain evidence="1">KEN1</strain>
    </source>
</reference>
<proteinExistence type="predicted"/>
<reference evidence="1" key="1">
    <citation type="submission" date="2020-06" db="EMBL/GenBank/DDBJ databases">
        <authorList>
            <person name="Li T."/>
            <person name="Hu X."/>
            <person name="Zhang T."/>
            <person name="Song X."/>
            <person name="Zhang H."/>
            <person name="Dai N."/>
            <person name="Sheng W."/>
            <person name="Hou X."/>
            <person name="Wei L."/>
        </authorList>
    </citation>
    <scope>NUCLEOTIDE SEQUENCE</scope>
    <source>
        <strain evidence="1">KEN1</strain>
        <tissue evidence="1">Leaf</tissue>
    </source>
</reference>